<evidence type="ECO:0000313" key="2">
    <source>
        <dbReference type="EMBL" id="ELK08313.1"/>
    </source>
</evidence>
<protein>
    <submittedName>
        <fullName evidence="2">Uncharacterized protein</fullName>
    </submittedName>
</protein>
<gene>
    <name evidence="2" type="ORF">PAL_GLEAN10012369</name>
</gene>
<organism evidence="2 3">
    <name type="scientific">Pteropus alecto</name>
    <name type="common">Black flying fox</name>
    <dbReference type="NCBI Taxonomy" id="9402"/>
    <lineage>
        <taxon>Eukaryota</taxon>
        <taxon>Metazoa</taxon>
        <taxon>Chordata</taxon>
        <taxon>Craniata</taxon>
        <taxon>Vertebrata</taxon>
        <taxon>Euteleostomi</taxon>
        <taxon>Mammalia</taxon>
        <taxon>Eutheria</taxon>
        <taxon>Laurasiatheria</taxon>
        <taxon>Chiroptera</taxon>
        <taxon>Yinpterochiroptera</taxon>
        <taxon>Pteropodoidea</taxon>
        <taxon>Pteropodidae</taxon>
        <taxon>Pteropodinae</taxon>
        <taxon>Pteropus</taxon>
    </lineage>
</organism>
<dbReference type="Proteomes" id="UP000010552">
    <property type="component" value="Unassembled WGS sequence"/>
</dbReference>
<proteinExistence type="predicted"/>
<sequence>MGTTVSKALLHLDGRKSDETQAKRIKRSEAATSVNEKSRQNTGRKAHRLKFKETLRGGSAGSWAAAHGPYSGSDSSAPPPGLRRESRCRFSAPGGHEVP</sequence>
<feature type="region of interest" description="Disordered" evidence="1">
    <location>
        <begin position="1"/>
        <end position="99"/>
    </location>
</feature>
<accession>L5KCU9</accession>
<dbReference type="EMBL" id="KB030897">
    <property type="protein sequence ID" value="ELK08313.1"/>
    <property type="molecule type" value="Genomic_DNA"/>
</dbReference>
<reference evidence="3" key="1">
    <citation type="journal article" date="2013" name="Science">
        <title>Comparative analysis of bat genomes provides insight into the evolution of flight and immunity.</title>
        <authorList>
            <person name="Zhang G."/>
            <person name="Cowled C."/>
            <person name="Shi Z."/>
            <person name="Huang Z."/>
            <person name="Bishop-Lilly K.A."/>
            <person name="Fang X."/>
            <person name="Wynne J.W."/>
            <person name="Xiong Z."/>
            <person name="Baker M.L."/>
            <person name="Zhao W."/>
            <person name="Tachedjian M."/>
            <person name="Zhu Y."/>
            <person name="Zhou P."/>
            <person name="Jiang X."/>
            <person name="Ng J."/>
            <person name="Yang L."/>
            <person name="Wu L."/>
            <person name="Xiao J."/>
            <person name="Feng Y."/>
            <person name="Chen Y."/>
            <person name="Sun X."/>
            <person name="Zhang Y."/>
            <person name="Marsh G.A."/>
            <person name="Crameri G."/>
            <person name="Broder C.C."/>
            <person name="Frey K.G."/>
            <person name="Wang L.F."/>
            <person name="Wang J."/>
        </authorList>
    </citation>
    <scope>NUCLEOTIDE SEQUENCE [LARGE SCALE GENOMIC DNA]</scope>
</reference>
<dbReference type="AlphaFoldDB" id="L5KCU9"/>
<keyword evidence="3" id="KW-1185">Reference proteome</keyword>
<name>L5KCU9_PTEAL</name>
<dbReference type="InParanoid" id="L5KCU9"/>
<evidence type="ECO:0000313" key="3">
    <source>
        <dbReference type="Proteomes" id="UP000010552"/>
    </source>
</evidence>
<feature type="compositionally biased region" description="Basic and acidic residues" evidence="1">
    <location>
        <begin position="10"/>
        <end position="22"/>
    </location>
</feature>
<evidence type="ECO:0000256" key="1">
    <source>
        <dbReference type="SAM" id="MobiDB-lite"/>
    </source>
</evidence>
<feature type="compositionally biased region" description="Polar residues" evidence="1">
    <location>
        <begin position="30"/>
        <end position="41"/>
    </location>
</feature>